<protein>
    <submittedName>
        <fullName evidence="3">Uncharacterized protein</fullName>
    </submittedName>
</protein>
<feature type="region of interest" description="Disordered" evidence="1">
    <location>
        <begin position="13"/>
        <end position="32"/>
    </location>
</feature>
<evidence type="ECO:0000256" key="1">
    <source>
        <dbReference type="SAM" id="MobiDB-lite"/>
    </source>
</evidence>
<evidence type="ECO:0000256" key="2">
    <source>
        <dbReference type="SAM" id="Phobius"/>
    </source>
</evidence>
<dbReference type="AlphaFoldDB" id="A0A3P6DSB3"/>
<name>A0A3P6DSB3_BRAOL</name>
<gene>
    <name evidence="3" type="ORF">BOLC2T11746H</name>
</gene>
<proteinExistence type="predicted"/>
<accession>A0A3P6DSB3</accession>
<reference evidence="3" key="1">
    <citation type="submission" date="2018-11" db="EMBL/GenBank/DDBJ databases">
        <authorList>
            <consortium name="Genoscope - CEA"/>
            <person name="William W."/>
        </authorList>
    </citation>
    <scope>NUCLEOTIDE SEQUENCE</scope>
</reference>
<feature type="transmembrane region" description="Helical" evidence="2">
    <location>
        <begin position="94"/>
        <end position="115"/>
    </location>
</feature>
<evidence type="ECO:0000313" key="3">
    <source>
        <dbReference type="EMBL" id="VDD26661.1"/>
    </source>
</evidence>
<keyword evidence="2" id="KW-1133">Transmembrane helix</keyword>
<keyword evidence="2" id="KW-0812">Transmembrane</keyword>
<sequence>MIEVTLNQEDHSYMFDDDDDESTTPVKACSESGNHHVTADQTIKKLDVPREAHSSVKRRRRMLQFEDQPMETSLFRSESLSSILRSSLKKFHEILILSLMLLLFQSFFFFLTLVYPICFHLTDYYCYFSLSEALVPLMMSM</sequence>
<organism evidence="3">
    <name type="scientific">Brassica oleracea</name>
    <name type="common">Wild cabbage</name>
    <dbReference type="NCBI Taxonomy" id="3712"/>
    <lineage>
        <taxon>Eukaryota</taxon>
        <taxon>Viridiplantae</taxon>
        <taxon>Streptophyta</taxon>
        <taxon>Embryophyta</taxon>
        <taxon>Tracheophyta</taxon>
        <taxon>Spermatophyta</taxon>
        <taxon>Magnoliopsida</taxon>
        <taxon>eudicotyledons</taxon>
        <taxon>Gunneridae</taxon>
        <taxon>Pentapetalae</taxon>
        <taxon>rosids</taxon>
        <taxon>malvids</taxon>
        <taxon>Brassicales</taxon>
        <taxon>Brassicaceae</taxon>
        <taxon>Brassiceae</taxon>
        <taxon>Brassica</taxon>
    </lineage>
</organism>
<dbReference type="EMBL" id="LR031874">
    <property type="protein sequence ID" value="VDD26661.1"/>
    <property type="molecule type" value="Genomic_DNA"/>
</dbReference>
<keyword evidence="2" id="KW-0472">Membrane</keyword>